<dbReference type="EMBL" id="JANBPW010002007">
    <property type="protein sequence ID" value="KAJ1942293.1"/>
    <property type="molecule type" value="Genomic_DNA"/>
</dbReference>
<sequence>MLERYSLSPENNIPLRQDEDKSSWRRRGSLLGSKLANPLFGGSNSSKSGNRRAIIRKESSPSFTIGGAGNSSLQYSSHGFRRSDSSDALNRSAVWKGSSMRNGSVRGSTLGP</sequence>
<keyword evidence="2" id="KW-1185">Reference proteome</keyword>
<dbReference type="Proteomes" id="UP001150603">
    <property type="component" value="Unassembled WGS sequence"/>
</dbReference>
<reference evidence="1" key="1">
    <citation type="submission" date="2022-07" db="EMBL/GenBank/DDBJ databases">
        <title>Phylogenomic reconstructions and comparative analyses of Kickxellomycotina fungi.</title>
        <authorList>
            <person name="Reynolds N.K."/>
            <person name="Stajich J.E."/>
            <person name="Barry K."/>
            <person name="Grigoriev I.V."/>
            <person name="Crous P."/>
            <person name="Smith M.E."/>
        </authorList>
    </citation>
    <scope>NUCLEOTIDE SEQUENCE</scope>
    <source>
        <strain evidence="1">NRRL 5244</strain>
    </source>
</reference>
<organism evidence="1 2">
    <name type="scientific">Linderina macrospora</name>
    <dbReference type="NCBI Taxonomy" id="4868"/>
    <lineage>
        <taxon>Eukaryota</taxon>
        <taxon>Fungi</taxon>
        <taxon>Fungi incertae sedis</taxon>
        <taxon>Zoopagomycota</taxon>
        <taxon>Kickxellomycotina</taxon>
        <taxon>Kickxellomycetes</taxon>
        <taxon>Kickxellales</taxon>
        <taxon>Kickxellaceae</taxon>
        <taxon>Linderina</taxon>
    </lineage>
</organism>
<protein>
    <submittedName>
        <fullName evidence="1">Uncharacterized protein</fullName>
    </submittedName>
</protein>
<evidence type="ECO:0000313" key="2">
    <source>
        <dbReference type="Proteomes" id="UP001150603"/>
    </source>
</evidence>
<comment type="caution">
    <text evidence="1">The sequence shown here is derived from an EMBL/GenBank/DDBJ whole genome shotgun (WGS) entry which is preliminary data.</text>
</comment>
<name>A0ACC1J975_9FUNG</name>
<gene>
    <name evidence="1" type="ORF">FBU59_003241</name>
</gene>
<proteinExistence type="predicted"/>
<accession>A0ACC1J975</accession>
<feature type="non-terminal residue" evidence="1">
    <location>
        <position position="112"/>
    </location>
</feature>
<evidence type="ECO:0000313" key="1">
    <source>
        <dbReference type="EMBL" id="KAJ1942293.1"/>
    </source>
</evidence>